<keyword evidence="3" id="KW-1185">Reference proteome</keyword>
<feature type="signal peptide" evidence="1">
    <location>
        <begin position="1"/>
        <end position="22"/>
    </location>
</feature>
<proteinExistence type="predicted"/>
<dbReference type="OrthoDB" id="4817471at2"/>
<comment type="caution">
    <text evidence="2">The sequence shown here is derived from an EMBL/GenBank/DDBJ whole genome shotgun (WGS) entry which is preliminary data.</text>
</comment>
<dbReference type="RefSeq" id="WP_124969980.1">
    <property type="nucleotide sequence ID" value="NZ_RQVS01000003.1"/>
</dbReference>
<evidence type="ECO:0008006" key="4">
    <source>
        <dbReference type="Google" id="ProtNLM"/>
    </source>
</evidence>
<reference evidence="2 3" key="1">
    <citation type="submission" date="2018-11" db="EMBL/GenBank/DDBJ databases">
        <title>YIM 102482-1 draft genome.</title>
        <authorList>
            <person name="Li G."/>
            <person name="Jiang Y."/>
        </authorList>
    </citation>
    <scope>NUCLEOTIDE SEQUENCE [LARGE SCALE GENOMIC DNA]</scope>
    <source>
        <strain evidence="2 3">YIM 102482-1</strain>
    </source>
</reference>
<feature type="chain" id="PRO_5039266326" description="Lipoprotein" evidence="1">
    <location>
        <begin position="23"/>
        <end position="144"/>
    </location>
</feature>
<dbReference type="EMBL" id="RQVS01000003">
    <property type="protein sequence ID" value="RRJ87919.1"/>
    <property type="molecule type" value="Genomic_DNA"/>
</dbReference>
<keyword evidence="1" id="KW-0732">Signal</keyword>
<dbReference type="Proteomes" id="UP000274391">
    <property type="component" value="Unassembled WGS sequence"/>
</dbReference>
<evidence type="ECO:0000313" key="2">
    <source>
        <dbReference type="EMBL" id="RRJ87919.1"/>
    </source>
</evidence>
<evidence type="ECO:0000256" key="1">
    <source>
        <dbReference type="SAM" id="SignalP"/>
    </source>
</evidence>
<dbReference type="PROSITE" id="PS51257">
    <property type="entry name" value="PROKAR_LIPOPROTEIN"/>
    <property type="match status" value="1"/>
</dbReference>
<accession>A0A3P3W2Q2</accession>
<sequence>MRAGRMGIVLALIGLISATLTGCENVPQDGYEGGSLTHFIVDGVELGGDRVAVDCQPGDRLIVLPPGGETFGTHNAAVYFTQAHQVTSMYFNNEGDSYVWTPDNADIAAPSMRIEGQQFIVKGTLSGEAGLITVELQGQCPAPL</sequence>
<gene>
    <name evidence="2" type="ORF">EG850_03450</name>
</gene>
<protein>
    <recommendedName>
        <fullName evidence="4">Lipoprotein</fullName>
    </recommendedName>
</protein>
<name>A0A3P3W2Q2_9MICO</name>
<evidence type="ECO:0000313" key="3">
    <source>
        <dbReference type="Proteomes" id="UP000274391"/>
    </source>
</evidence>
<organism evidence="2 3">
    <name type="scientific">Gulosibacter macacae</name>
    <dbReference type="NCBI Taxonomy" id="2488791"/>
    <lineage>
        <taxon>Bacteria</taxon>
        <taxon>Bacillati</taxon>
        <taxon>Actinomycetota</taxon>
        <taxon>Actinomycetes</taxon>
        <taxon>Micrococcales</taxon>
        <taxon>Microbacteriaceae</taxon>
        <taxon>Gulosibacter</taxon>
    </lineage>
</organism>
<dbReference type="AlphaFoldDB" id="A0A3P3W2Q2"/>